<dbReference type="OrthoDB" id="252464at2"/>
<proteinExistence type="predicted"/>
<comment type="caution">
    <text evidence="2">The sequence shown here is derived from an EMBL/GenBank/DDBJ whole genome shotgun (WGS) entry which is preliminary data.</text>
</comment>
<dbReference type="GO" id="GO:0016787">
    <property type="term" value="F:hydrolase activity"/>
    <property type="evidence" value="ECO:0007669"/>
    <property type="project" value="UniProtKB-KW"/>
</dbReference>
<dbReference type="InterPro" id="IPR000073">
    <property type="entry name" value="AB_hydrolase_1"/>
</dbReference>
<dbReference type="PANTHER" id="PTHR46438">
    <property type="entry name" value="ALPHA/BETA-HYDROLASES SUPERFAMILY PROTEIN"/>
    <property type="match status" value="1"/>
</dbReference>
<accession>A0A3M8DI45</accession>
<dbReference type="InterPro" id="IPR000639">
    <property type="entry name" value="Epox_hydrolase-like"/>
</dbReference>
<protein>
    <submittedName>
        <fullName evidence="2">Alpha/beta hydrolase</fullName>
    </submittedName>
</protein>
<dbReference type="InterPro" id="IPR029058">
    <property type="entry name" value="AB_hydrolase_fold"/>
</dbReference>
<dbReference type="AlphaFoldDB" id="A0A3M8DI45"/>
<name>A0A3M8DI45_9BACL</name>
<sequence>MVHGIVKKRVETGRLLTSYLEAGNSAHQPVLLVHGNVSSNLFWEETLGKLSPSYWVLAPDLRGYGESEEKEVDATRGVRDWADDLRALVTALQIEAPIHLVGWSLGGGVVMQYAIDYPESVASLTLINPVSPFGFGGTKDEIGTPCYSNFAGSGGGTANPEFVDLLKSGDRSVEKPNSPLNVMNHYYFKAPFTVAAEREEKFVTSMLLTKVGEALYPGTFDICEEWPGVAPGPKGFNNAIAPMYFNLSSIAGIEPKPPILWLRGAEDSIVSDCSLFDLGFLGQQGYVPGWPGEDVFPPQPMVKQTRFVLENYKRNGGSYEEYVVEQAGHSPHIEKPVEVHEKILQFLQSRP</sequence>
<dbReference type="PRINTS" id="PR00412">
    <property type="entry name" value="EPOXHYDRLASE"/>
</dbReference>
<dbReference type="SUPFAM" id="SSF53474">
    <property type="entry name" value="alpha/beta-Hydrolases"/>
    <property type="match status" value="1"/>
</dbReference>
<evidence type="ECO:0000313" key="3">
    <source>
        <dbReference type="Proteomes" id="UP000271031"/>
    </source>
</evidence>
<reference evidence="2 3" key="1">
    <citation type="submission" date="2018-10" db="EMBL/GenBank/DDBJ databases">
        <title>Phylogenomics of Brevibacillus.</title>
        <authorList>
            <person name="Dunlap C."/>
        </authorList>
    </citation>
    <scope>NUCLEOTIDE SEQUENCE [LARGE SCALE GENOMIC DNA]</scope>
    <source>
        <strain evidence="2 3">JCM 15716</strain>
    </source>
</reference>
<feature type="domain" description="AB hydrolase-1" evidence="1">
    <location>
        <begin position="29"/>
        <end position="142"/>
    </location>
</feature>
<organism evidence="2 3">
    <name type="scientific">Brevibacillus fluminis</name>
    <dbReference type="NCBI Taxonomy" id="511487"/>
    <lineage>
        <taxon>Bacteria</taxon>
        <taxon>Bacillati</taxon>
        <taxon>Bacillota</taxon>
        <taxon>Bacilli</taxon>
        <taxon>Bacillales</taxon>
        <taxon>Paenibacillaceae</taxon>
        <taxon>Brevibacillus</taxon>
    </lineage>
</organism>
<dbReference type="PRINTS" id="PR00111">
    <property type="entry name" value="ABHYDROLASE"/>
</dbReference>
<dbReference type="RefSeq" id="WP_122918546.1">
    <property type="nucleotide sequence ID" value="NZ_RHHQ01000011.1"/>
</dbReference>
<dbReference type="Proteomes" id="UP000271031">
    <property type="component" value="Unassembled WGS sequence"/>
</dbReference>
<gene>
    <name evidence="2" type="ORF">EDM56_14115</name>
</gene>
<keyword evidence="2" id="KW-0378">Hydrolase</keyword>
<dbReference type="EMBL" id="RHHQ01000011">
    <property type="protein sequence ID" value="RNB87704.1"/>
    <property type="molecule type" value="Genomic_DNA"/>
</dbReference>
<evidence type="ECO:0000259" key="1">
    <source>
        <dbReference type="Pfam" id="PF00561"/>
    </source>
</evidence>
<keyword evidence="3" id="KW-1185">Reference proteome</keyword>
<dbReference type="Gene3D" id="3.40.50.1820">
    <property type="entry name" value="alpha/beta hydrolase"/>
    <property type="match status" value="1"/>
</dbReference>
<dbReference type="Pfam" id="PF00561">
    <property type="entry name" value="Abhydrolase_1"/>
    <property type="match status" value="1"/>
</dbReference>
<evidence type="ECO:0000313" key="2">
    <source>
        <dbReference type="EMBL" id="RNB87704.1"/>
    </source>
</evidence>